<keyword evidence="3 7" id="KW-0479">Metal-binding</keyword>
<comment type="function">
    <text evidence="7">Single strand-specific metallo-endoribonuclease involved in late-stage 70S ribosome quality control and in maturation of the 3' terminus of the 16S rRNA.</text>
</comment>
<evidence type="ECO:0000256" key="3">
    <source>
        <dbReference type="ARBA" id="ARBA00022723"/>
    </source>
</evidence>
<evidence type="ECO:0000313" key="9">
    <source>
        <dbReference type="Proteomes" id="UP000246278"/>
    </source>
</evidence>
<dbReference type="Proteomes" id="UP000246278">
    <property type="component" value="Unassembled WGS sequence"/>
</dbReference>
<dbReference type="RefSeq" id="WP_110023175.1">
    <property type="nucleotide sequence ID" value="NZ_PDNZ01000004.1"/>
</dbReference>
<feature type="binding site" evidence="7">
    <location>
        <position position="115"/>
    </location>
    <ligand>
        <name>Zn(2+)</name>
        <dbReference type="ChEBI" id="CHEBI:29105"/>
        <note>catalytic</note>
    </ligand>
</feature>
<gene>
    <name evidence="7 8" type="primary">ybeY</name>
    <name evidence="8" type="ORF">CR164_06775</name>
</gene>
<dbReference type="Gene3D" id="3.40.390.30">
    <property type="entry name" value="Metalloproteases ('zincins'), catalytic domain"/>
    <property type="match status" value="1"/>
</dbReference>
<dbReference type="InterPro" id="IPR002036">
    <property type="entry name" value="YbeY"/>
</dbReference>
<comment type="similarity">
    <text evidence="1 7">Belongs to the endoribonuclease YbeY family.</text>
</comment>
<comment type="cofactor">
    <cofactor evidence="7">
        <name>Zn(2+)</name>
        <dbReference type="ChEBI" id="CHEBI:29105"/>
    </cofactor>
    <text evidence="7">Binds 1 zinc ion.</text>
</comment>
<dbReference type="GO" id="GO:0004521">
    <property type="term" value="F:RNA endonuclease activity"/>
    <property type="evidence" value="ECO:0007669"/>
    <property type="project" value="UniProtKB-UniRule"/>
</dbReference>
<dbReference type="PANTHER" id="PTHR46986">
    <property type="entry name" value="ENDORIBONUCLEASE YBEY, CHLOROPLASTIC"/>
    <property type="match status" value="1"/>
</dbReference>
<evidence type="ECO:0000256" key="2">
    <source>
        <dbReference type="ARBA" id="ARBA00022722"/>
    </source>
</evidence>
<dbReference type="EMBL" id="PDNZ01000004">
    <property type="protein sequence ID" value="PWW82040.1"/>
    <property type="molecule type" value="Genomic_DNA"/>
</dbReference>
<keyword evidence="7" id="KW-0690">Ribosome biogenesis</keyword>
<keyword evidence="6 7" id="KW-0862">Zinc</keyword>
<keyword evidence="9" id="KW-1185">Reference proteome</keyword>
<dbReference type="Pfam" id="PF02130">
    <property type="entry name" value="YbeY"/>
    <property type="match status" value="1"/>
</dbReference>
<feature type="binding site" evidence="7">
    <location>
        <position position="105"/>
    </location>
    <ligand>
        <name>Zn(2+)</name>
        <dbReference type="ChEBI" id="CHEBI:29105"/>
        <note>catalytic</note>
    </ligand>
</feature>
<sequence>MSLELYNTTRRDIPHKKLEVIIEKVIESEGYAVGSVVAVFCGDRMIHRINKDFLGHDYPTDTVTFKYGAAKDVDGEFYISLDVVNKNAKRFGASFQNELFRVTIHSALHLTGYEDSDDSTRAVMKKKEDYYLDQLSLL</sequence>
<dbReference type="SUPFAM" id="SSF55486">
    <property type="entry name" value="Metalloproteases ('zincins'), catalytic domain"/>
    <property type="match status" value="1"/>
</dbReference>
<evidence type="ECO:0000256" key="7">
    <source>
        <dbReference type="HAMAP-Rule" id="MF_00009"/>
    </source>
</evidence>
<feature type="binding site" evidence="7">
    <location>
        <position position="109"/>
    </location>
    <ligand>
        <name>Zn(2+)</name>
        <dbReference type="ChEBI" id="CHEBI:29105"/>
        <note>catalytic</note>
    </ligand>
</feature>
<dbReference type="GO" id="GO:0008270">
    <property type="term" value="F:zinc ion binding"/>
    <property type="evidence" value="ECO:0007669"/>
    <property type="project" value="UniProtKB-UniRule"/>
</dbReference>
<keyword evidence="5 7" id="KW-0378">Hydrolase</keyword>
<name>A0A317T720_9CHLB</name>
<dbReference type="NCBIfam" id="TIGR00043">
    <property type="entry name" value="rRNA maturation RNase YbeY"/>
    <property type="match status" value="1"/>
</dbReference>
<dbReference type="InterPro" id="IPR023091">
    <property type="entry name" value="MetalPrtase_cat_dom_sf_prd"/>
</dbReference>
<keyword evidence="7" id="KW-0698">rRNA processing</keyword>
<proteinExistence type="inferred from homology"/>
<evidence type="ECO:0000256" key="6">
    <source>
        <dbReference type="ARBA" id="ARBA00022833"/>
    </source>
</evidence>
<evidence type="ECO:0000256" key="1">
    <source>
        <dbReference type="ARBA" id="ARBA00010875"/>
    </source>
</evidence>
<reference evidence="9" key="1">
    <citation type="submission" date="2017-10" db="EMBL/GenBank/DDBJ databases">
        <authorList>
            <person name="Gaisin V.A."/>
            <person name="Rysina M.S."/>
            <person name="Grouzdev D.S."/>
        </authorList>
    </citation>
    <scope>NUCLEOTIDE SEQUENCE [LARGE SCALE GENOMIC DNA]</scope>
    <source>
        <strain evidence="9">V1</strain>
    </source>
</reference>
<dbReference type="AlphaFoldDB" id="A0A317T720"/>
<dbReference type="GO" id="GO:0005737">
    <property type="term" value="C:cytoplasm"/>
    <property type="evidence" value="ECO:0007669"/>
    <property type="project" value="UniProtKB-SubCell"/>
</dbReference>
<keyword evidence="7" id="KW-0963">Cytoplasm</keyword>
<dbReference type="PANTHER" id="PTHR46986:SF1">
    <property type="entry name" value="ENDORIBONUCLEASE YBEY, CHLOROPLASTIC"/>
    <property type="match status" value="1"/>
</dbReference>
<dbReference type="HAMAP" id="MF_00009">
    <property type="entry name" value="Endoribonucl_YbeY"/>
    <property type="match status" value="1"/>
</dbReference>
<dbReference type="OrthoDB" id="9811984at2"/>
<accession>A0A317T720</accession>
<evidence type="ECO:0000313" key="8">
    <source>
        <dbReference type="EMBL" id="PWW82040.1"/>
    </source>
</evidence>
<keyword evidence="2 7" id="KW-0540">Nuclease</keyword>
<dbReference type="GO" id="GO:0004222">
    <property type="term" value="F:metalloendopeptidase activity"/>
    <property type="evidence" value="ECO:0007669"/>
    <property type="project" value="InterPro"/>
</dbReference>
<protein>
    <recommendedName>
        <fullName evidence="7">Endoribonuclease YbeY</fullName>
        <ecNumber evidence="7">3.1.-.-</ecNumber>
    </recommendedName>
</protein>
<evidence type="ECO:0000256" key="4">
    <source>
        <dbReference type="ARBA" id="ARBA00022759"/>
    </source>
</evidence>
<keyword evidence="4 7" id="KW-0255">Endonuclease</keyword>
<comment type="subcellular location">
    <subcellularLocation>
        <location evidence="7">Cytoplasm</location>
    </subcellularLocation>
</comment>
<comment type="caution">
    <text evidence="8">The sequence shown here is derived from an EMBL/GenBank/DDBJ whole genome shotgun (WGS) entry which is preliminary data.</text>
</comment>
<evidence type="ECO:0000256" key="5">
    <source>
        <dbReference type="ARBA" id="ARBA00022801"/>
    </source>
</evidence>
<dbReference type="EC" id="3.1.-.-" evidence="7"/>
<dbReference type="GO" id="GO:0006364">
    <property type="term" value="P:rRNA processing"/>
    <property type="evidence" value="ECO:0007669"/>
    <property type="project" value="UniProtKB-UniRule"/>
</dbReference>
<organism evidence="8 9">
    <name type="scientific">Prosthecochloris marina</name>
    <dbReference type="NCBI Taxonomy" id="2017681"/>
    <lineage>
        <taxon>Bacteria</taxon>
        <taxon>Pseudomonadati</taxon>
        <taxon>Chlorobiota</taxon>
        <taxon>Chlorobiia</taxon>
        <taxon>Chlorobiales</taxon>
        <taxon>Chlorobiaceae</taxon>
        <taxon>Prosthecochloris</taxon>
    </lineage>
</organism>